<dbReference type="AlphaFoldDB" id="A0A1I8NPG4"/>
<keyword evidence="3" id="KW-1185">Reference proteome</keyword>
<evidence type="ECO:0000313" key="3">
    <source>
        <dbReference type="Proteomes" id="UP000095300"/>
    </source>
</evidence>
<proteinExistence type="predicted"/>
<evidence type="ECO:0000313" key="2">
    <source>
        <dbReference type="EnsemblMetazoa" id="SCAU000893-PA"/>
    </source>
</evidence>
<dbReference type="PANTHER" id="PTHR20987">
    <property type="entry name" value="CHITIN-BINDING TYPE-2 DOMAIN-CONTAINING PROTEIN-RELATED"/>
    <property type="match status" value="1"/>
</dbReference>
<dbReference type="InterPro" id="IPR036508">
    <property type="entry name" value="Chitin-bd_dom_sf"/>
</dbReference>
<accession>A0A1I8NPG4</accession>
<feature type="chain" id="PRO_5009325303" description="Chitin-binding type-2 domain-containing protein" evidence="1">
    <location>
        <begin position="21"/>
        <end position="91"/>
    </location>
</feature>
<dbReference type="PANTHER" id="PTHR20987:SF0">
    <property type="entry name" value="CHITIN-BINDING TYPE-2 DOMAIN-CONTAINING PROTEIN-RELATED"/>
    <property type="match status" value="1"/>
</dbReference>
<dbReference type="EnsemblMetazoa" id="SCAU000893-RA">
    <property type="protein sequence ID" value="SCAU000893-PA"/>
    <property type="gene ID" value="SCAU000893"/>
</dbReference>
<dbReference type="GO" id="GO:0008061">
    <property type="term" value="F:chitin binding"/>
    <property type="evidence" value="ECO:0007669"/>
    <property type="project" value="InterPro"/>
</dbReference>
<evidence type="ECO:0000256" key="1">
    <source>
        <dbReference type="SAM" id="SignalP"/>
    </source>
</evidence>
<protein>
    <recommendedName>
        <fullName evidence="4">Chitin-binding type-2 domain-containing protein</fullName>
    </recommendedName>
</protein>
<dbReference type="SUPFAM" id="SSF57625">
    <property type="entry name" value="Invertebrate chitin-binding proteins"/>
    <property type="match status" value="1"/>
</dbReference>
<dbReference type="OrthoDB" id="7880675at2759"/>
<sequence>MKKIFLATIALLSLAAYIQTATIVDDGKPECDSLEKMNTTFFRNLFDSTAYWICVELYEPAVMQRCPDQTAFLDSVKSCVQWDDWEWEDIV</sequence>
<gene>
    <name evidence="2" type="primary">106089184</name>
</gene>
<name>A0A1I8NPG4_STOCA</name>
<organism evidence="2 3">
    <name type="scientific">Stomoxys calcitrans</name>
    <name type="common">Stable fly</name>
    <name type="synonym">Conops calcitrans</name>
    <dbReference type="NCBI Taxonomy" id="35570"/>
    <lineage>
        <taxon>Eukaryota</taxon>
        <taxon>Metazoa</taxon>
        <taxon>Ecdysozoa</taxon>
        <taxon>Arthropoda</taxon>
        <taxon>Hexapoda</taxon>
        <taxon>Insecta</taxon>
        <taxon>Pterygota</taxon>
        <taxon>Neoptera</taxon>
        <taxon>Endopterygota</taxon>
        <taxon>Diptera</taxon>
        <taxon>Brachycera</taxon>
        <taxon>Muscomorpha</taxon>
        <taxon>Muscoidea</taxon>
        <taxon>Muscidae</taxon>
        <taxon>Stomoxys</taxon>
    </lineage>
</organism>
<evidence type="ECO:0008006" key="4">
    <source>
        <dbReference type="Google" id="ProtNLM"/>
    </source>
</evidence>
<dbReference type="Proteomes" id="UP000095300">
    <property type="component" value="Unassembled WGS sequence"/>
</dbReference>
<dbReference type="VEuPathDB" id="VectorBase:SCAU000893"/>
<dbReference type="KEGG" id="scac:106089184"/>
<keyword evidence="1" id="KW-0732">Signal</keyword>
<feature type="signal peptide" evidence="1">
    <location>
        <begin position="1"/>
        <end position="20"/>
    </location>
</feature>
<reference evidence="2" key="1">
    <citation type="submission" date="2020-05" db="UniProtKB">
        <authorList>
            <consortium name="EnsemblMetazoa"/>
        </authorList>
    </citation>
    <scope>IDENTIFICATION</scope>
    <source>
        <strain evidence="2">USDA</strain>
    </source>
</reference>